<feature type="compositionally biased region" description="Polar residues" evidence="1">
    <location>
        <begin position="23"/>
        <end position="36"/>
    </location>
</feature>
<evidence type="ECO:0000313" key="4">
    <source>
        <dbReference type="Proteomes" id="UP000265631"/>
    </source>
</evidence>
<sequence length="799" mass="90437">MEAVPLQTLPANGNSHAAPAVSGNMSNDRSTAAHNNEQSNYLAEATSDSPGPTNIYQPGCFIPLSDEDLTQHPELPELNFRPLALELWYLMFLMIWFVLCFSGVTALAVFGEIQPLWLHLESRYGYNLWLYSPGIVGFLTMILWRGTLQSYNRIIPYVRMANLPLSHDGNGHLSYGRPAFLNVPLTGIPGGTVSVGALRRLWNSSDYLSFVVNLSVVFTIVLTPVKSSIFQLVKDASGWRIRISILFCIIAMVVYLWLFVVTLAITLHLSKNRTGLKWNPSTLAAQLALIQGSNIFHKFKDISTEEPWALDSAITTWQEEGLLLRLGYWKEQGTNMIIHGVRFLPRSTPHGIYQMGDMEQVPRSETMTYAPLRMQPPGIIVGRNGSQSNEESISLTDANNDNDQQTILTTEPITAVSRTNSIRYEPIPSLQQRNPRPDINRIWNYTLSDWYLLAITIMGTTALAAASIAWIRGDIYRPFYFPLRHIAHASSKTNFIQISIRGLVFSLLPAMLFGIFNSSIISADIYHRSMAPVRNMVKTLPDNDRKRLCSRETEIKGATARDSMLLDYISPDLVSCIATATRAGHYQVVLGTILATLSNSVYIVLGRLFVFSERDDSGYTIRVQLRNFYAAFSIMILYCISIWILRPRGAVRTCRRMFTLMDFGMLIHQSHILKCPEFWLQNISDTEEHLRSQVMLANRIYRFGVYAGIDKHDYVGISICDVPTAWMLDSDDITSLEYSTQLAKDALTFGIYDSSSLIFTQEFLMGGPRTWSKHKRVYSNDYRSWSRRARRLVGRSSRD</sequence>
<comment type="caution">
    <text evidence="3">The sequence shown here is derived from an EMBL/GenBank/DDBJ whole genome shotgun (WGS) entry which is preliminary data.</text>
</comment>
<dbReference type="Proteomes" id="UP000265631">
    <property type="component" value="Unassembled WGS sequence"/>
</dbReference>
<feature type="transmembrane region" description="Helical" evidence="2">
    <location>
        <begin position="207"/>
        <end position="223"/>
    </location>
</feature>
<keyword evidence="2" id="KW-1133">Transmembrane helix</keyword>
<gene>
    <name evidence="3" type="ORF">FIE12Z_3688</name>
</gene>
<feature type="transmembrane region" description="Helical" evidence="2">
    <location>
        <begin position="503"/>
        <end position="526"/>
    </location>
</feature>
<feature type="transmembrane region" description="Helical" evidence="2">
    <location>
        <begin position="87"/>
        <end position="108"/>
    </location>
</feature>
<feature type="transmembrane region" description="Helical" evidence="2">
    <location>
        <begin position="243"/>
        <end position="267"/>
    </location>
</feature>
<feature type="region of interest" description="Disordered" evidence="1">
    <location>
        <begin position="1"/>
        <end position="36"/>
    </location>
</feature>
<feature type="transmembrane region" description="Helical" evidence="2">
    <location>
        <begin position="588"/>
        <end position="608"/>
    </location>
</feature>
<keyword evidence="2" id="KW-0472">Membrane</keyword>
<keyword evidence="4" id="KW-1185">Reference proteome</keyword>
<protein>
    <submittedName>
        <fullName evidence="3">Uncharacterized protein</fullName>
    </submittedName>
</protein>
<feature type="transmembrane region" description="Helical" evidence="2">
    <location>
        <begin position="128"/>
        <end position="144"/>
    </location>
</feature>
<evidence type="ECO:0000256" key="1">
    <source>
        <dbReference type="SAM" id="MobiDB-lite"/>
    </source>
</evidence>
<feature type="transmembrane region" description="Helical" evidence="2">
    <location>
        <begin position="450"/>
        <end position="471"/>
    </location>
</feature>
<dbReference type="Pfam" id="PF11915">
    <property type="entry name" value="DUF3433"/>
    <property type="match status" value="1"/>
</dbReference>
<keyword evidence="2" id="KW-0812">Transmembrane</keyword>
<dbReference type="PANTHER" id="PTHR37544">
    <property type="entry name" value="SPRAY-RELATED"/>
    <property type="match status" value="1"/>
</dbReference>
<evidence type="ECO:0000313" key="3">
    <source>
        <dbReference type="EMBL" id="RFN52136.1"/>
    </source>
</evidence>
<accession>A0A395MW37</accession>
<dbReference type="EMBL" id="PXXK01000077">
    <property type="protein sequence ID" value="RFN52136.1"/>
    <property type="molecule type" value="Genomic_DNA"/>
</dbReference>
<reference evidence="3 4" key="1">
    <citation type="journal article" date="2018" name="PLoS Pathog.">
        <title>Evolution of structural diversity of trichothecenes, a family of toxins produced by plant pathogenic and entomopathogenic fungi.</title>
        <authorList>
            <person name="Proctor R.H."/>
            <person name="McCormick S.P."/>
            <person name="Kim H.S."/>
            <person name="Cardoza R.E."/>
            <person name="Stanley A.M."/>
            <person name="Lindo L."/>
            <person name="Kelly A."/>
            <person name="Brown D.W."/>
            <person name="Lee T."/>
            <person name="Vaughan M.M."/>
            <person name="Alexander N.J."/>
            <person name="Busman M."/>
            <person name="Gutierrez S."/>
        </authorList>
    </citation>
    <scope>NUCLEOTIDE SEQUENCE [LARGE SCALE GENOMIC DNA]</scope>
    <source>
        <strain evidence="3 4">NRRL 13405</strain>
    </source>
</reference>
<name>A0A395MW37_9HYPO</name>
<organism evidence="3 4">
    <name type="scientific">Fusarium flagelliforme</name>
    <dbReference type="NCBI Taxonomy" id="2675880"/>
    <lineage>
        <taxon>Eukaryota</taxon>
        <taxon>Fungi</taxon>
        <taxon>Dikarya</taxon>
        <taxon>Ascomycota</taxon>
        <taxon>Pezizomycotina</taxon>
        <taxon>Sordariomycetes</taxon>
        <taxon>Hypocreomycetidae</taxon>
        <taxon>Hypocreales</taxon>
        <taxon>Nectriaceae</taxon>
        <taxon>Fusarium</taxon>
        <taxon>Fusarium incarnatum-equiseti species complex</taxon>
    </lineage>
</organism>
<proteinExistence type="predicted"/>
<evidence type="ECO:0000256" key="2">
    <source>
        <dbReference type="SAM" id="Phobius"/>
    </source>
</evidence>
<dbReference type="STRING" id="2594813.A0A395MW37"/>
<dbReference type="InterPro" id="IPR021840">
    <property type="entry name" value="DUF3433"/>
</dbReference>
<feature type="transmembrane region" description="Helical" evidence="2">
    <location>
        <begin position="628"/>
        <end position="646"/>
    </location>
</feature>
<dbReference type="AlphaFoldDB" id="A0A395MW37"/>
<dbReference type="PANTHER" id="PTHR37544:SF3">
    <property type="entry name" value="SPRAY"/>
    <property type="match status" value="1"/>
</dbReference>